<organism evidence="13">
    <name type="scientific">Chaetomium thermophilum (strain DSM 1495 / CBS 144.50 / IMI 039719)</name>
    <name type="common">Thermochaetoides thermophila</name>
    <dbReference type="NCBI Taxonomy" id="759272"/>
    <lineage>
        <taxon>Eukaryota</taxon>
        <taxon>Fungi</taxon>
        <taxon>Dikarya</taxon>
        <taxon>Ascomycota</taxon>
        <taxon>Pezizomycotina</taxon>
        <taxon>Sordariomycetes</taxon>
        <taxon>Sordariomycetidae</taxon>
        <taxon>Sordariales</taxon>
        <taxon>Chaetomiaceae</taxon>
        <taxon>Thermochaetoides</taxon>
    </lineage>
</organism>
<feature type="compositionally biased region" description="Basic and acidic residues" evidence="10">
    <location>
        <begin position="560"/>
        <end position="574"/>
    </location>
</feature>
<keyword evidence="8" id="KW-0539">Nucleus</keyword>
<dbReference type="Pfam" id="PF00850">
    <property type="entry name" value="Hist_deacetyl"/>
    <property type="match status" value="1"/>
</dbReference>
<dbReference type="EC" id="3.5.1.98" evidence="2"/>
<dbReference type="GeneID" id="18259595"/>
<dbReference type="FunFam" id="3.40.800.20:FF:000001">
    <property type="entry name" value="Histone deacetylase"/>
    <property type="match status" value="1"/>
</dbReference>
<dbReference type="GO" id="GO:0033698">
    <property type="term" value="C:Rpd3L complex"/>
    <property type="evidence" value="ECO:0007669"/>
    <property type="project" value="UniProtKB-ARBA"/>
</dbReference>
<feature type="domain" description="Histone deacetylase" evidence="11">
    <location>
        <begin position="44"/>
        <end position="332"/>
    </location>
</feature>
<dbReference type="HOGENOM" id="CLU_007727_0_0_1"/>
<dbReference type="OrthoDB" id="1918432at2759"/>
<comment type="similarity">
    <text evidence="9">Belongs to the histone deacetylase family. HD Type 1 subfamily.</text>
</comment>
<feature type="compositionally biased region" description="Acidic residues" evidence="10">
    <location>
        <begin position="441"/>
        <end position="450"/>
    </location>
</feature>
<feature type="compositionally biased region" description="Low complexity" evidence="10">
    <location>
        <begin position="487"/>
        <end position="499"/>
    </location>
</feature>
<keyword evidence="13" id="KW-1185">Reference proteome</keyword>
<dbReference type="KEGG" id="cthr:CTHT_0055570"/>
<feature type="compositionally biased region" description="Basic and acidic residues" evidence="10">
    <location>
        <begin position="532"/>
        <end position="545"/>
    </location>
</feature>
<feature type="region of interest" description="Disordered" evidence="10">
    <location>
        <begin position="392"/>
        <end position="450"/>
    </location>
</feature>
<dbReference type="GO" id="GO:0032221">
    <property type="term" value="C:Rpd3S complex"/>
    <property type="evidence" value="ECO:0007669"/>
    <property type="project" value="UniProtKB-ARBA"/>
</dbReference>
<evidence type="ECO:0000256" key="5">
    <source>
        <dbReference type="ARBA" id="ARBA00022853"/>
    </source>
</evidence>
<evidence type="ECO:0000256" key="10">
    <source>
        <dbReference type="SAM" id="MobiDB-lite"/>
    </source>
</evidence>
<dbReference type="PANTHER" id="PTHR10625">
    <property type="entry name" value="HISTONE DEACETYLASE HDAC1-RELATED"/>
    <property type="match status" value="1"/>
</dbReference>
<evidence type="ECO:0000256" key="6">
    <source>
        <dbReference type="ARBA" id="ARBA00023015"/>
    </source>
</evidence>
<feature type="compositionally biased region" description="Basic and acidic residues" evidence="10">
    <location>
        <begin position="424"/>
        <end position="440"/>
    </location>
</feature>
<sequence length="681" mass="74743">MPRPTDPAGVDRTRPLYTLLDTPKKRVAYFYDSDIGNYAYVTGHPMKPHRIRLAHSLVMNYNVYKFMEIYRAKPAVTSEMTQFHTDEYIEFLQKVTPDNMDSFVREQAKYNVGDDCPVFDGLFEFCGISAGGSMEGAARLNRNKCDIAINWAGGLHHAKKSEASGFCYVNDIVLAILELLRFKKRVLYVDIDVHHGDGVEEAFYTTDRVMTVSFHKYGEYFPGTGELRDIGIGAGKYYAVNFPLRDGIDDVSYKTIFEPVISAVMQYYQPEAVVLQCGGDSLSGDRLGCFNLSMRGHANCVNYVRSFGLPTLVLGGGGYTMRNVARTWAYETGRLVGVEMDPVLPYNEYYDYYGPDYELDVRSSNMENANSPEYLEKIKMAVIENLKKTAPVPSVQMQDVPRQGLGMSDEQEDELDDLDEDENKDVRVSQRQWEKRVERQDEFEESDDEDIARANGVYKTNGRMRLETNYGVASKEDDTMDVDSGVATPAEPAAVAAPADNDDTMIDEAQADTTEVAEQTEPLVEQPAAQTSKDEHPEVEKSKVDDDGDVNMDDDAPATSEERPTEAPIKKEEAEAPESELAKKSPVPAVAADADKVATAELAACKQRASAEPEAAISSSTPEAEAKAKSPLPAAAPAAAATSEASEQDAATAPAGAPGPADVDEDVKPGQAPANPPSEKA</sequence>
<dbReference type="Proteomes" id="UP000008066">
    <property type="component" value="Unassembled WGS sequence"/>
</dbReference>
<dbReference type="InterPro" id="IPR023801">
    <property type="entry name" value="His_deacetylse_dom"/>
</dbReference>
<dbReference type="GO" id="GO:0141221">
    <property type="term" value="F:histone deacetylase activity, hydrolytic mechanism"/>
    <property type="evidence" value="ECO:0007669"/>
    <property type="project" value="UniProtKB-EC"/>
</dbReference>
<keyword evidence="5" id="KW-0156">Chromatin regulator</keyword>
<evidence type="ECO:0000256" key="7">
    <source>
        <dbReference type="ARBA" id="ARBA00023163"/>
    </source>
</evidence>
<dbReference type="RefSeq" id="XP_006695888.1">
    <property type="nucleotide sequence ID" value="XM_006695825.1"/>
</dbReference>
<evidence type="ECO:0000313" key="12">
    <source>
        <dbReference type="EMBL" id="EGS18943.1"/>
    </source>
</evidence>
<dbReference type="PRINTS" id="PR01270">
    <property type="entry name" value="HDASUPER"/>
</dbReference>
<feature type="compositionally biased region" description="Acidic residues" evidence="10">
    <location>
        <begin position="500"/>
        <end position="510"/>
    </location>
</feature>
<feature type="compositionally biased region" description="Acidic residues" evidence="10">
    <location>
        <begin position="546"/>
        <end position="556"/>
    </location>
</feature>
<dbReference type="InterPro" id="IPR003084">
    <property type="entry name" value="HDAC_I/II"/>
</dbReference>
<dbReference type="OMA" id="EHRWDKH"/>
<dbReference type="PANTHER" id="PTHR10625:SF10">
    <property type="entry name" value="HISTONE DEACETYLASE HDAC1"/>
    <property type="match status" value="1"/>
</dbReference>
<evidence type="ECO:0000256" key="1">
    <source>
        <dbReference type="ARBA" id="ARBA00004123"/>
    </source>
</evidence>
<dbReference type="STRING" id="759272.G0SC17"/>
<name>G0SC17_CHATD</name>
<dbReference type="EMBL" id="GL988045">
    <property type="protein sequence ID" value="EGS18943.1"/>
    <property type="molecule type" value="Genomic_DNA"/>
</dbReference>
<keyword evidence="3" id="KW-0678">Repressor</keyword>
<evidence type="ECO:0000256" key="2">
    <source>
        <dbReference type="ARBA" id="ARBA00012111"/>
    </source>
</evidence>
<dbReference type="Gene3D" id="3.40.800.20">
    <property type="entry name" value="Histone deacetylase domain"/>
    <property type="match status" value="1"/>
</dbReference>
<keyword evidence="7" id="KW-0804">Transcription</keyword>
<evidence type="ECO:0000256" key="3">
    <source>
        <dbReference type="ARBA" id="ARBA00022491"/>
    </source>
</evidence>
<proteinExistence type="inferred from homology"/>
<reference evidence="12 13" key="1">
    <citation type="journal article" date="2011" name="Cell">
        <title>Insight into structure and assembly of the nuclear pore complex by utilizing the genome of a eukaryotic thermophile.</title>
        <authorList>
            <person name="Amlacher S."/>
            <person name="Sarges P."/>
            <person name="Flemming D."/>
            <person name="van Noort V."/>
            <person name="Kunze R."/>
            <person name="Devos D.P."/>
            <person name="Arumugam M."/>
            <person name="Bork P."/>
            <person name="Hurt E."/>
        </authorList>
    </citation>
    <scope>NUCLEOTIDE SEQUENCE [LARGE SCALE GENOMIC DNA]</scope>
    <source>
        <strain evidence="13">DSM 1495 / CBS 144.50 / IMI 039719</strain>
    </source>
</reference>
<feature type="region of interest" description="Disordered" evidence="10">
    <location>
        <begin position="470"/>
        <end position="591"/>
    </location>
</feature>
<feature type="region of interest" description="Disordered" evidence="10">
    <location>
        <begin position="605"/>
        <end position="681"/>
    </location>
</feature>
<accession>G0SC17</accession>
<dbReference type="InterPro" id="IPR023696">
    <property type="entry name" value="Ureohydrolase_dom_sf"/>
</dbReference>
<dbReference type="eggNOG" id="KOG1342">
    <property type="taxonomic scope" value="Eukaryota"/>
</dbReference>
<dbReference type="CDD" id="cd10004">
    <property type="entry name" value="RPD3-like"/>
    <property type="match status" value="1"/>
</dbReference>
<dbReference type="PRINTS" id="PR01271">
    <property type="entry name" value="HISDACETLASE"/>
</dbReference>
<protein>
    <recommendedName>
        <fullName evidence="2">histone deacetylase</fullName>
        <ecNumber evidence="2">3.5.1.98</ecNumber>
    </recommendedName>
</protein>
<feature type="compositionally biased region" description="Acidic residues" evidence="10">
    <location>
        <begin position="409"/>
        <end position="423"/>
    </location>
</feature>
<gene>
    <name evidence="12" type="ORF">CTHT_0055570</name>
</gene>
<dbReference type="GO" id="GO:0070210">
    <property type="term" value="C:Rpd3L-Expanded complex"/>
    <property type="evidence" value="ECO:0007669"/>
    <property type="project" value="TreeGrafter"/>
</dbReference>
<feature type="compositionally biased region" description="Low complexity" evidence="10">
    <location>
        <begin position="605"/>
        <end position="661"/>
    </location>
</feature>
<evidence type="ECO:0000256" key="9">
    <source>
        <dbReference type="ARBA" id="ARBA00061569"/>
    </source>
</evidence>
<dbReference type="GO" id="GO:0031507">
    <property type="term" value="P:heterochromatin formation"/>
    <property type="evidence" value="ECO:0007669"/>
    <property type="project" value="TreeGrafter"/>
</dbReference>
<dbReference type="SUPFAM" id="SSF52768">
    <property type="entry name" value="Arginase/deacetylase"/>
    <property type="match status" value="1"/>
</dbReference>
<comment type="subcellular location">
    <subcellularLocation>
        <location evidence="1">Nucleus</location>
    </subcellularLocation>
</comment>
<evidence type="ECO:0000259" key="11">
    <source>
        <dbReference type="Pfam" id="PF00850"/>
    </source>
</evidence>
<evidence type="ECO:0000313" key="13">
    <source>
        <dbReference type="Proteomes" id="UP000008066"/>
    </source>
</evidence>
<keyword evidence="4" id="KW-0378">Hydrolase</keyword>
<dbReference type="InterPro" id="IPR037138">
    <property type="entry name" value="His_deacetylse_dom_sf"/>
</dbReference>
<dbReference type="AlphaFoldDB" id="G0SC17"/>
<keyword evidence="6" id="KW-0805">Transcription regulation</keyword>
<evidence type="ECO:0000256" key="8">
    <source>
        <dbReference type="ARBA" id="ARBA00023242"/>
    </source>
</evidence>
<dbReference type="InterPro" id="IPR000286">
    <property type="entry name" value="HDACs"/>
</dbReference>
<evidence type="ECO:0000256" key="4">
    <source>
        <dbReference type="ARBA" id="ARBA00022801"/>
    </source>
</evidence>